<comment type="catalytic activity">
    <reaction evidence="1">
        <text>Hydrolysis of terminal non-reducing N-acetyl-D-hexosamine residues in N-acetyl-beta-D-hexosaminides.</text>
        <dbReference type="EC" id="3.2.1.52"/>
    </reaction>
</comment>
<evidence type="ECO:0000256" key="6">
    <source>
        <dbReference type="PIRSR" id="PIRSR625705-1"/>
    </source>
</evidence>
<accession>A0A1D7QAR9</accession>
<dbReference type="KEGG" id="psty:BFS30_00460"/>
<feature type="signal peptide" evidence="7">
    <location>
        <begin position="1"/>
        <end position="19"/>
    </location>
</feature>
<evidence type="ECO:0000256" key="3">
    <source>
        <dbReference type="ARBA" id="ARBA00012663"/>
    </source>
</evidence>
<evidence type="ECO:0000256" key="7">
    <source>
        <dbReference type="SAM" id="SignalP"/>
    </source>
</evidence>
<dbReference type="InterPro" id="IPR025705">
    <property type="entry name" value="Beta_hexosaminidase_sua/sub"/>
</dbReference>
<keyword evidence="5" id="KW-0326">Glycosidase</keyword>
<dbReference type="GO" id="GO:0016020">
    <property type="term" value="C:membrane"/>
    <property type="evidence" value="ECO:0007669"/>
    <property type="project" value="TreeGrafter"/>
</dbReference>
<reference evidence="11 12" key="1">
    <citation type="submission" date="2016-08" db="EMBL/GenBank/DDBJ databases">
        <authorList>
            <person name="Seilhamer J.J."/>
        </authorList>
    </citation>
    <scope>NUCLEOTIDE SEQUENCE [LARGE SCALE GENOMIC DNA]</scope>
    <source>
        <strain evidence="11 12">DX4</strain>
    </source>
</reference>
<comment type="similarity">
    <text evidence="2">Belongs to the glycosyl hydrolase 20 family.</text>
</comment>
<dbReference type="GO" id="GO:0005975">
    <property type="term" value="P:carbohydrate metabolic process"/>
    <property type="evidence" value="ECO:0007669"/>
    <property type="project" value="InterPro"/>
</dbReference>
<name>A0A1D7QAR9_9SPHI</name>
<dbReference type="GO" id="GO:0030203">
    <property type="term" value="P:glycosaminoglycan metabolic process"/>
    <property type="evidence" value="ECO:0007669"/>
    <property type="project" value="TreeGrafter"/>
</dbReference>
<evidence type="ECO:0000259" key="8">
    <source>
        <dbReference type="Pfam" id="PF00728"/>
    </source>
</evidence>
<evidence type="ECO:0000256" key="4">
    <source>
        <dbReference type="ARBA" id="ARBA00022801"/>
    </source>
</evidence>
<evidence type="ECO:0000313" key="12">
    <source>
        <dbReference type="Proteomes" id="UP000094313"/>
    </source>
</evidence>
<dbReference type="SUPFAM" id="SSF55545">
    <property type="entry name" value="beta-N-acetylhexosaminidase-like domain"/>
    <property type="match status" value="1"/>
</dbReference>
<evidence type="ECO:0000313" key="11">
    <source>
        <dbReference type="EMBL" id="AOM75773.1"/>
    </source>
</evidence>
<dbReference type="GO" id="GO:0004563">
    <property type="term" value="F:beta-N-acetylhexosaminidase activity"/>
    <property type="evidence" value="ECO:0007669"/>
    <property type="project" value="UniProtKB-EC"/>
</dbReference>
<dbReference type="OrthoDB" id="1006965at2"/>
<feature type="domain" description="Beta-hexosaminidase bacterial type N-terminal" evidence="9">
    <location>
        <begin position="23"/>
        <end position="147"/>
    </location>
</feature>
<dbReference type="RefSeq" id="WP_069377471.1">
    <property type="nucleotide sequence ID" value="NZ_CP017141.1"/>
</dbReference>
<dbReference type="InterPro" id="IPR017853">
    <property type="entry name" value="GH"/>
</dbReference>
<feature type="domain" description="Glycoside hydrolase family 20 catalytic" evidence="8">
    <location>
        <begin position="151"/>
        <end position="501"/>
    </location>
</feature>
<gene>
    <name evidence="11" type="ORF">BFS30_00460</name>
</gene>
<feature type="chain" id="PRO_5009098248" description="beta-N-acetylhexosaminidase" evidence="7">
    <location>
        <begin position="20"/>
        <end position="611"/>
    </location>
</feature>
<evidence type="ECO:0000256" key="5">
    <source>
        <dbReference type="ARBA" id="ARBA00023295"/>
    </source>
</evidence>
<proteinExistence type="inferred from homology"/>
<dbReference type="Pfam" id="PF00728">
    <property type="entry name" value="Glyco_hydro_20"/>
    <property type="match status" value="1"/>
</dbReference>
<evidence type="ECO:0000259" key="9">
    <source>
        <dbReference type="Pfam" id="PF02838"/>
    </source>
</evidence>
<dbReference type="Pfam" id="PF13290">
    <property type="entry name" value="CHB_HEX_C_1"/>
    <property type="match status" value="1"/>
</dbReference>
<dbReference type="Proteomes" id="UP000094313">
    <property type="component" value="Chromosome"/>
</dbReference>
<keyword evidence="7" id="KW-0732">Signal</keyword>
<protein>
    <recommendedName>
        <fullName evidence="3">beta-N-acetylhexosaminidase</fullName>
        <ecNumber evidence="3">3.2.1.52</ecNumber>
    </recommendedName>
</protein>
<feature type="domain" description="GH29D-like beta-sandwich" evidence="10">
    <location>
        <begin position="544"/>
        <end position="594"/>
    </location>
</feature>
<feature type="active site" description="Proton donor" evidence="6">
    <location>
        <position position="332"/>
    </location>
</feature>
<dbReference type="InterPro" id="IPR015882">
    <property type="entry name" value="HEX_bac_N"/>
</dbReference>
<dbReference type="PANTHER" id="PTHR22600">
    <property type="entry name" value="BETA-HEXOSAMINIDASE"/>
    <property type="match status" value="1"/>
</dbReference>
<dbReference type="Gene3D" id="3.20.20.80">
    <property type="entry name" value="Glycosidases"/>
    <property type="match status" value="1"/>
</dbReference>
<dbReference type="Pfam" id="PF02838">
    <property type="entry name" value="Glyco_hydro_20b"/>
    <property type="match status" value="1"/>
</dbReference>
<evidence type="ECO:0000256" key="1">
    <source>
        <dbReference type="ARBA" id="ARBA00001231"/>
    </source>
</evidence>
<sequence>MNRFFLLAFLLICSIKLSAQSKISLIPLPAKMEERKGSFLLDKNVYISYPNTELKDLAVYLQSAILETSGLKAGLRTGRWMQRGARTISLQIDPAVTAKEGYQLDVSPLKITLKASTENGLFYAIQTLQQLIPLTGAKKIPALVIEDEPRFSWRGMMFDNCRHMFSVDFIKKFIDQLAKHKLNKFHWHLTEDQGWRIEIKKYPRLQEIAAYRNGTQIGPDRKKDVDTIRYGGYYTQEQVKEVVAYATSRYVEVIPEIEMPGHSVAAITAYPYLACGAVSFENGKPFEVRKVWGVSKDLYCAGNEQVFTFLEDVLSEIMPLFPSQYIHIGGDEAPHDAWKTCPKCQARMKTEGLSDEAALQSWFIRRMEKFINQKGKKIIGWEEIMQGGLAENATVHSWLGVESGLKAAKSGHDAIMSPYSHLYFDGYQADSKIEPMAIGYWVPLDSVYAFEPVHPALKDKEAKHILGAQANLWTEFIGTEDYFQYMVFPRIAALSEIDWSPKASRNFDDFNNRLVAQYQRYEKQGIQFRVPVPKLAVVRTSGLSSTIALTDPTKNGIIRFTLDGGEVTPASSRYIEPVTLQKDQVIRYALFFKDKRKGSTDSFPKIKKAKK</sequence>
<dbReference type="AlphaFoldDB" id="A0A1D7QAR9"/>
<organism evidence="11 12">
    <name type="scientific">Pedobacter steynii</name>
    <dbReference type="NCBI Taxonomy" id="430522"/>
    <lineage>
        <taxon>Bacteria</taxon>
        <taxon>Pseudomonadati</taxon>
        <taxon>Bacteroidota</taxon>
        <taxon>Sphingobacteriia</taxon>
        <taxon>Sphingobacteriales</taxon>
        <taxon>Sphingobacteriaceae</taxon>
        <taxon>Pedobacter</taxon>
    </lineage>
</organism>
<evidence type="ECO:0000256" key="2">
    <source>
        <dbReference type="ARBA" id="ARBA00006285"/>
    </source>
</evidence>
<keyword evidence="12" id="KW-1185">Reference proteome</keyword>
<dbReference type="PRINTS" id="PR00738">
    <property type="entry name" value="GLHYDRLASE20"/>
</dbReference>
<dbReference type="InterPro" id="IPR015883">
    <property type="entry name" value="Glyco_hydro_20_cat"/>
</dbReference>
<dbReference type="EC" id="3.2.1.52" evidence="3"/>
<evidence type="ECO:0000259" key="10">
    <source>
        <dbReference type="Pfam" id="PF13290"/>
    </source>
</evidence>
<dbReference type="Gene3D" id="3.30.379.10">
    <property type="entry name" value="Chitobiase/beta-hexosaminidase domain 2-like"/>
    <property type="match status" value="1"/>
</dbReference>
<dbReference type="InterPro" id="IPR029018">
    <property type="entry name" value="Hex-like_dom2"/>
</dbReference>
<dbReference type="InterPro" id="IPR059177">
    <property type="entry name" value="GH29D-like_dom"/>
</dbReference>
<dbReference type="EMBL" id="CP017141">
    <property type="protein sequence ID" value="AOM75773.1"/>
    <property type="molecule type" value="Genomic_DNA"/>
</dbReference>
<keyword evidence="4" id="KW-0378">Hydrolase</keyword>
<dbReference type="CDD" id="cd06563">
    <property type="entry name" value="GH20_chitobiase-like"/>
    <property type="match status" value="1"/>
</dbReference>
<dbReference type="SUPFAM" id="SSF51445">
    <property type="entry name" value="(Trans)glycosidases"/>
    <property type="match status" value="1"/>
</dbReference>
<dbReference type="PANTHER" id="PTHR22600:SF57">
    <property type="entry name" value="BETA-N-ACETYLHEXOSAMINIDASE"/>
    <property type="match status" value="1"/>
</dbReference>